<protein>
    <recommendedName>
        <fullName evidence="4">NADH dehydrogenase subunit 6</fullName>
    </recommendedName>
</protein>
<proteinExistence type="predicted"/>
<keyword evidence="1" id="KW-0472">Membrane</keyword>
<feature type="transmembrane region" description="Helical" evidence="1">
    <location>
        <begin position="9"/>
        <end position="29"/>
    </location>
</feature>
<dbReference type="Proteomes" id="UP001196661">
    <property type="component" value="Unassembled WGS sequence"/>
</dbReference>
<dbReference type="EMBL" id="JADOER010000005">
    <property type="protein sequence ID" value="MBT9312138.1"/>
    <property type="molecule type" value="Genomic_DNA"/>
</dbReference>
<sequence length="56" mass="5857">MMNFSQRTIVILGSVMFGIGLLFTAISLIPNREVSGVAALLMGSGVGLITMAPCKE</sequence>
<evidence type="ECO:0000313" key="3">
    <source>
        <dbReference type="Proteomes" id="UP001196661"/>
    </source>
</evidence>
<keyword evidence="3" id="KW-1185">Reference proteome</keyword>
<keyword evidence="1" id="KW-1133">Transmembrane helix</keyword>
<name>A0ABS5Y2S0_9CYAN</name>
<accession>A0ABS5Y2S0</accession>
<evidence type="ECO:0008006" key="4">
    <source>
        <dbReference type="Google" id="ProtNLM"/>
    </source>
</evidence>
<evidence type="ECO:0000256" key="1">
    <source>
        <dbReference type="SAM" id="Phobius"/>
    </source>
</evidence>
<evidence type="ECO:0000313" key="2">
    <source>
        <dbReference type="EMBL" id="MBT9312138.1"/>
    </source>
</evidence>
<dbReference type="RefSeq" id="WP_215618037.1">
    <property type="nucleotide sequence ID" value="NZ_JADOER010000005.1"/>
</dbReference>
<organism evidence="2 3">
    <name type="scientific">Leptothoe kymatousa TAU-MAC 1615</name>
    <dbReference type="NCBI Taxonomy" id="2364775"/>
    <lineage>
        <taxon>Bacteria</taxon>
        <taxon>Bacillati</taxon>
        <taxon>Cyanobacteriota</taxon>
        <taxon>Cyanophyceae</taxon>
        <taxon>Nodosilineales</taxon>
        <taxon>Cymatolegaceae</taxon>
        <taxon>Leptothoe</taxon>
        <taxon>Leptothoe kymatousa</taxon>
    </lineage>
</organism>
<reference evidence="2 3" key="1">
    <citation type="journal article" date="2021" name="Mar. Drugs">
        <title>Genome Reduction and Secondary Metabolism of the Marine Sponge-Associated Cyanobacterium Leptothoe.</title>
        <authorList>
            <person name="Konstantinou D."/>
            <person name="Popin R.V."/>
            <person name="Fewer D.P."/>
            <person name="Sivonen K."/>
            <person name="Gkelis S."/>
        </authorList>
    </citation>
    <scope>NUCLEOTIDE SEQUENCE [LARGE SCALE GENOMIC DNA]</scope>
    <source>
        <strain evidence="2 3">TAU-MAC 1615</strain>
    </source>
</reference>
<keyword evidence="1" id="KW-0812">Transmembrane</keyword>
<gene>
    <name evidence="2" type="ORF">IXB28_07965</name>
</gene>
<feature type="transmembrane region" description="Helical" evidence="1">
    <location>
        <begin position="35"/>
        <end position="54"/>
    </location>
</feature>
<comment type="caution">
    <text evidence="2">The sequence shown here is derived from an EMBL/GenBank/DDBJ whole genome shotgun (WGS) entry which is preliminary data.</text>
</comment>